<evidence type="ECO:0000313" key="22">
    <source>
        <dbReference type="EMBL" id="CAE6753084.1"/>
    </source>
</evidence>
<name>A0ABM8RHH1_9BURK</name>
<feature type="domain" description="Penicillin-binding protein transpeptidase" evidence="20">
    <location>
        <begin position="451"/>
        <end position="680"/>
    </location>
</feature>
<dbReference type="InterPro" id="IPR001264">
    <property type="entry name" value="Glyco_trans_51"/>
</dbReference>
<dbReference type="InterPro" id="IPR050396">
    <property type="entry name" value="Glycosyltr_51/Transpeptidase"/>
</dbReference>
<feature type="compositionally biased region" description="Low complexity" evidence="18">
    <location>
        <begin position="847"/>
        <end position="881"/>
    </location>
</feature>
<evidence type="ECO:0000256" key="18">
    <source>
        <dbReference type="SAM" id="MobiDB-lite"/>
    </source>
</evidence>
<comment type="similarity">
    <text evidence="4">In the N-terminal section; belongs to the glycosyltransferase 51 family.</text>
</comment>
<evidence type="ECO:0000256" key="2">
    <source>
        <dbReference type="ARBA" id="ARBA00004752"/>
    </source>
</evidence>
<dbReference type="Gene3D" id="1.10.3810.10">
    <property type="entry name" value="Biosynthetic peptidoglycan transglycosylase-like"/>
    <property type="match status" value="1"/>
</dbReference>
<evidence type="ECO:0000256" key="16">
    <source>
        <dbReference type="ARBA" id="ARBA00034000"/>
    </source>
</evidence>
<keyword evidence="23" id="KW-1185">Reference proteome</keyword>
<keyword evidence="10" id="KW-0378">Hydrolase</keyword>
<keyword evidence="19" id="KW-0812">Transmembrane</keyword>
<dbReference type="PANTHER" id="PTHR32282">
    <property type="entry name" value="BINDING PROTEIN TRANSPEPTIDASE, PUTATIVE-RELATED"/>
    <property type="match status" value="1"/>
</dbReference>
<dbReference type="EMBL" id="CAJNAU010000022">
    <property type="protein sequence ID" value="CAE6753084.1"/>
    <property type="molecule type" value="Genomic_DNA"/>
</dbReference>
<dbReference type="InterPro" id="IPR023346">
    <property type="entry name" value="Lysozyme-like_dom_sf"/>
</dbReference>
<keyword evidence="8 22" id="KW-0328">Glycosyltransferase</keyword>
<dbReference type="InterPro" id="IPR036950">
    <property type="entry name" value="PBP_transglycosylase"/>
</dbReference>
<dbReference type="Proteomes" id="UP000674425">
    <property type="component" value="Unassembled WGS sequence"/>
</dbReference>
<evidence type="ECO:0000256" key="6">
    <source>
        <dbReference type="ARBA" id="ARBA00022645"/>
    </source>
</evidence>
<keyword evidence="11" id="KW-0133">Cell shape</keyword>
<keyword evidence="6" id="KW-0121">Carboxypeptidase</keyword>
<evidence type="ECO:0000313" key="23">
    <source>
        <dbReference type="Proteomes" id="UP000674425"/>
    </source>
</evidence>
<reference evidence="22 23" key="1">
    <citation type="submission" date="2021-02" db="EMBL/GenBank/DDBJ databases">
        <authorList>
            <person name="Vanwijnsberghe S."/>
        </authorList>
    </citation>
    <scope>NUCLEOTIDE SEQUENCE [LARGE SCALE GENOMIC DNA]</scope>
    <source>
        <strain evidence="22 23">R-69658</strain>
    </source>
</reference>
<dbReference type="InterPro" id="IPR012338">
    <property type="entry name" value="Beta-lactam/transpept-like"/>
</dbReference>
<dbReference type="Pfam" id="PF00905">
    <property type="entry name" value="Transpeptidase"/>
    <property type="match status" value="1"/>
</dbReference>
<organism evidence="22 23">
    <name type="scientific">Paraburkholderia aspalathi</name>
    <dbReference type="NCBI Taxonomy" id="1324617"/>
    <lineage>
        <taxon>Bacteria</taxon>
        <taxon>Pseudomonadati</taxon>
        <taxon>Pseudomonadota</taxon>
        <taxon>Betaproteobacteria</taxon>
        <taxon>Burkholderiales</taxon>
        <taxon>Burkholderiaceae</taxon>
        <taxon>Paraburkholderia</taxon>
    </lineage>
</organism>
<proteinExistence type="inferred from homology"/>
<evidence type="ECO:0000256" key="12">
    <source>
        <dbReference type="ARBA" id="ARBA00022984"/>
    </source>
</evidence>
<comment type="catalytic activity">
    <reaction evidence="17">
        <text>[GlcNAc-(1-&gt;4)-Mur2Ac(oyl-L-Ala-gamma-D-Glu-L-Lys-D-Ala-D-Ala)](n)-di-trans,octa-cis-undecaprenyl diphosphate + beta-D-GlcNAc-(1-&gt;4)-Mur2Ac(oyl-L-Ala-gamma-D-Glu-L-Lys-D-Ala-D-Ala)-di-trans,octa-cis-undecaprenyl diphosphate = [GlcNAc-(1-&gt;4)-Mur2Ac(oyl-L-Ala-gamma-D-Glu-L-Lys-D-Ala-D-Ala)](n+1)-di-trans,octa-cis-undecaprenyl diphosphate + di-trans,octa-cis-undecaprenyl diphosphate + H(+)</text>
        <dbReference type="Rhea" id="RHEA:23708"/>
        <dbReference type="Rhea" id="RHEA-COMP:9602"/>
        <dbReference type="Rhea" id="RHEA-COMP:9603"/>
        <dbReference type="ChEBI" id="CHEBI:15378"/>
        <dbReference type="ChEBI" id="CHEBI:58405"/>
        <dbReference type="ChEBI" id="CHEBI:60033"/>
        <dbReference type="ChEBI" id="CHEBI:78435"/>
        <dbReference type="EC" id="2.4.99.28"/>
    </reaction>
</comment>
<gene>
    <name evidence="22" type="primary">mtgA_1</name>
    <name evidence="22" type="ORF">R69658_02813</name>
</gene>
<keyword evidence="14" id="KW-0511">Multifunctional enzyme</keyword>
<protein>
    <submittedName>
        <fullName evidence="22">Biosynthetic peptidoglycan transglycosylase</fullName>
        <ecNumber evidence="22">2.4.1.129</ecNumber>
    </submittedName>
</protein>
<evidence type="ECO:0000256" key="13">
    <source>
        <dbReference type="ARBA" id="ARBA00023136"/>
    </source>
</evidence>
<evidence type="ECO:0000256" key="19">
    <source>
        <dbReference type="SAM" id="Phobius"/>
    </source>
</evidence>
<dbReference type="SUPFAM" id="SSF53955">
    <property type="entry name" value="Lysozyme-like"/>
    <property type="match status" value="1"/>
</dbReference>
<evidence type="ECO:0000256" key="17">
    <source>
        <dbReference type="ARBA" id="ARBA00049902"/>
    </source>
</evidence>
<comment type="caution">
    <text evidence="22">The sequence shown here is derived from an EMBL/GenBank/DDBJ whole genome shotgun (WGS) entry which is preliminary data.</text>
</comment>
<keyword evidence="13 19" id="KW-0472">Membrane</keyword>
<dbReference type="SUPFAM" id="SSF56601">
    <property type="entry name" value="beta-lactamase/transpeptidase-like"/>
    <property type="match status" value="1"/>
</dbReference>
<feature type="transmembrane region" description="Helical" evidence="19">
    <location>
        <begin position="77"/>
        <end position="99"/>
    </location>
</feature>
<comment type="similarity">
    <text evidence="3">In the C-terminal section; belongs to the transpeptidase family.</text>
</comment>
<feature type="domain" description="Glycosyl transferase family 51" evidence="21">
    <location>
        <begin position="121"/>
        <end position="296"/>
    </location>
</feature>
<accession>A0ABM8RHH1</accession>
<evidence type="ECO:0000256" key="7">
    <source>
        <dbReference type="ARBA" id="ARBA00022670"/>
    </source>
</evidence>
<evidence type="ECO:0000256" key="8">
    <source>
        <dbReference type="ARBA" id="ARBA00022676"/>
    </source>
</evidence>
<dbReference type="InterPro" id="IPR001460">
    <property type="entry name" value="PCN-bd_Tpept"/>
</dbReference>
<dbReference type="Gene3D" id="3.40.710.10">
    <property type="entry name" value="DD-peptidase/beta-lactamase superfamily"/>
    <property type="match status" value="1"/>
</dbReference>
<dbReference type="EC" id="2.4.1.129" evidence="22"/>
<comment type="subcellular location">
    <subcellularLocation>
        <location evidence="1">Cell membrane</location>
    </subcellularLocation>
</comment>
<keyword evidence="19" id="KW-1133">Transmembrane helix</keyword>
<evidence type="ECO:0000256" key="14">
    <source>
        <dbReference type="ARBA" id="ARBA00023268"/>
    </source>
</evidence>
<keyword evidence="5" id="KW-1003">Cell membrane</keyword>
<evidence type="ECO:0000256" key="1">
    <source>
        <dbReference type="ARBA" id="ARBA00004236"/>
    </source>
</evidence>
<keyword evidence="9 22" id="KW-0808">Transferase</keyword>
<sequence>MGLGFCLCAAPGFVHLQPKNRPSPRILVGFSLSQQTVASVKRLITSFLQTLERGLTRANQPIVRGLWHLRHPTLRGVAWACAASPVLLVLYVLILIPFTPSIGDIRKAKIEQPAQILSADGKLLAEFKPSNREWVKLKDISPNVVNALIATEDHRFYQHFGLDWRRTASAALHTFSGDRQGGSTITQQLARNLYPDEIGRAPTLTRKIKEAITAFKIEALYTKDEILETYLNTVPFLYNAYGIEMAARTYFDKSAGDLNVLESATLTGMLKGNSYYNPVINPERALQRRNTVLAQMVKYGKLTPAAYATLSRRSLRIDFERQTEPPGPAPHFAQQLRKWLAAWADRNDYNIYSDGLVVRTTIDSRLQTMATQAVTLQGNQLQGIANSAWGTRAGCANGRDLLQTFLRETPDYRAAKDAGLTDDDAMKRVSSDRDLVKSVCESKTRVQADFLAMDPRNGQIKAWVGSRDFSQDPFDHVQQARRQPGSTFKPFVYAAAFEDGAKPSDTFIDKPVEIPLAGGEVWRPSDEDEPSDRAISLRDGLAYSRNRITAQLMETVGPNKVAKLARAMGVRDSELDPVPSLALGTSPVTLKEMVSAYGTIANLGGYVEPVMVTRIEDRNGEVLAEFEPASPKQELPAGAARTLVDVMRDVVSRGTGSSIRSRFGVRGDVAGKTGTTQGNADGWFILIQPQLVAGAWVGFNDSRVTLRSDYWGQGAHSALPIVGDFFQRAQRSRLVDSRVKFATDEEPGWFAERSGRLREWFQHLFAASPAKTEVPVVTRNTTRHAPAVATAPTSAASAVAASSATAADVEPRTLPPQPPLLQAPASAVAPANRAVDGEVHGNGEPALAPTPTPDDVLPPDAGGAANSLPSAPASAPGSASP</sequence>
<keyword evidence="15" id="KW-0961">Cell wall biogenesis/degradation</keyword>
<evidence type="ECO:0000259" key="21">
    <source>
        <dbReference type="Pfam" id="PF00912"/>
    </source>
</evidence>
<evidence type="ECO:0000256" key="15">
    <source>
        <dbReference type="ARBA" id="ARBA00023316"/>
    </source>
</evidence>
<evidence type="ECO:0000256" key="10">
    <source>
        <dbReference type="ARBA" id="ARBA00022801"/>
    </source>
</evidence>
<evidence type="ECO:0000256" key="11">
    <source>
        <dbReference type="ARBA" id="ARBA00022960"/>
    </source>
</evidence>
<feature type="compositionally biased region" description="Low complexity" evidence="18">
    <location>
        <begin position="822"/>
        <end position="831"/>
    </location>
</feature>
<evidence type="ECO:0000256" key="9">
    <source>
        <dbReference type="ARBA" id="ARBA00022679"/>
    </source>
</evidence>
<evidence type="ECO:0000256" key="3">
    <source>
        <dbReference type="ARBA" id="ARBA00007090"/>
    </source>
</evidence>
<feature type="region of interest" description="Disordered" evidence="18">
    <location>
        <begin position="807"/>
        <end position="881"/>
    </location>
</feature>
<evidence type="ECO:0000256" key="5">
    <source>
        <dbReference type="ARBA" id="ARBA00022475"/>
    </source>
</evidence>
<dbReference type="PANTHER" id="PTHR32282:SF11">
    <property type="entry name" value="PENICILLIN-BINDING PROTEIN 1B"/>
    <property type="match status" value="1"/>
</dbReference>
<keyword evidence="7" id="KW-0645">Protease</keyword>
<evidence type="ECO:0000256" key="4">
    <source>
        <dbReference type="ARBA" id="ARBA00007739"/>
    </source>
</evidence>
<dbReference type="GO" id="GO:0016757">
    <property type="term" value="F:glycosyltransferase activity"/>
    <property type="evidence" value="ECO:0007669"/>
    <property type="project" value="UniProtKB-KW"/>
</dbReference>
<comment type="catalytic activity">
    <reaction evidence="16">
        <text>Preferential cleavage: (Ac)2-L-Lys-D-Ala-|-D-Ala. Also transpeptidation of peptidyl-alanyl moieties that are N-acyl substituents of D-alanine.</text>
        <dbReference type="EC" id="3.4.16.4"/>
    </reaction>
</comment>
<dbReference type="Pfam" id="PF00912">
    <property type="entry name" value="Transgly"/>
    <property type="match status" value="1"/>
</dbReference>
<comment type="pathway">
    <text evidence="2">Cell wall biogenesis; peptidoglycan biosynthesis.</text>
</comment>
<evidence type="ECO:0000259" key="20">
    <source>
        <dbReference type="Pfam" id="PF00905"/>
    </source>
</evidence>
<keyword evidence="12" id="KW-0573">Peptidoglycan synthesis</keyword>